<sequence length="315" mass="34446">MSDPVSNAEIEDVLSSIRRLVSTADRSDEVTADAQETQADTPDTEHRLVLTPSLRVDHTDDDETAAEAGESGPAGTDVLVAEDVWQFRHNAHDEDTQVDAPDDADESGQDDDTSQRADDEAPADPDQPAAEVAEDITHDDAVADTDDKPASAALEDRIAEVEAAVAARDDQWEPDGDSGDEYSGSAVSPMAWEDYVPEPTEDEDDSEAGPSGETEAEVAAEPELAHPEELLDESEPERSDHAEDDAEPQDTQDDETPLWQDDRADAYLDEEALRDMVSEIVRQELQGALGERITRNVRKLVRREIHRALSSHELD</sequence>
<feature type="compositionally biased region" description="Acidic residues" evidence="1">
    <location>
        <begin position="242"/>
        <end position="256"/>
    </location>
</feature>
<evidence type="ECO:0000256" key="1">
    <source>
        <dbReference type="SAM" id="MobiDB-lite"/>
    </source>
</evidence>
<evidence type="ECO:0000313" key="2">
    <source>
        <dbReference type="EMBL" id="SHL19879.1"/>
    </source>
</evidence>
<evidence type="ECO:0000313" key="3">
    <source>
        <dbReference type="Proteomes" id="UP000183974"/>
    </source>
</evidence>
<dbReference type="Proteomes" id="UP000183974">
    <property type="component" value="Unassembled WGS sequence"/>
</dbReference>
<feature type="region of interest" description="Disordered" evidence="1">
    <location>
        <begin position="24"/>
        <end position="265"/>
    </location>
</feature>
<feature type="compositionally biased region" description="Basic and acidic residues" evidence="1">
    <location>
        <begin position="135"/>
        <end position="160"/>
    </location>
</feature>
<organism evidence="2 3">
    <name type="scientific">Roseovarius pacificus</name>
    <dbReference type="NCBI Taxonomy" id="337701"/>
    <lineage>
        <taxon>Bacteria</taxon>
        <taxon>Pseudomonadati</taxon>
        <taxon>Pseudomonadota</taxon>
        <taxon>Alphaproteobacteria</taxon>
        <taxon>Rhodobacterales</taxon>
        <taxon>Roseobacteraceae</taxon>
        <taxon>Roseovarius</taxon>
    </lineage>
</organism>
<dbReference type="OrthoDB" id="7875768at2"/>
<protein>
    <submittedName>
        <fullName evidence="2">Uncharacterized protein</fullName>
    </submittedName>
</protein>
<feature type="compositionally biased region" description="Acidic residues" evidence="1">
    <location>
        <begin position="96"/>
        <end position="112"/>
    </location>
</feature>
<dbReference type="RefSeq" id="WP_073033298.1">
    <property type="nucleotide sequence ID" value="NZ_BMLR01000001.1"/>
</dbReference>
<feature type="compositionally biased region" description="Acidic residues" evidence="1">
    <location>
        <begin position="195"/>
        <end position="207"/>
    </location>
</feature>
<dbReference type="STRING" id="337701.SAMN05444398_101955"/>
<accession>A0A1M6YPD1</accession>
<reference evidence="2 3" key="1">
    <citation type="submission" date="2016-11" db="EMBL/GenBank/DDBJ databases">
        <authorList>
            <person name="Jaros S."/>
            <person name="Januszkiewicz K."/>
            <person name="Wedrychowicz H."/>
        </authorList>
    </citation>
    <scope>NUCLEOTIDE SEQUENCE [LARGE SCALE GENOMIC DNA]</scope>
    <source>
        <strain evidence="2 3">DSM 29589</strain>
    </source>
</reference>
<dbReference type="AlphaFoldDB" id="A0A1M6YPD1"/>
<dbReference type="EMBL" id="FRBR01000001">
    <property type="protein sequence ID" value="SHL19879.1"/>
    <property type="molecule type" value="Genomic_DNA"/>
</dbReference>
<keyword evidence="3" id="KW-1185">Reference proteome</keyword>
<gene>
    <name evidence="2" type="ORF">SAMN05444398_101955</name>
</gene>
<name>A0A1M6YPD1_9RHOB</name>
<proteinExistence type="predicted"/>